<feature type="transmembrane region" description="Helical" evidence="8">
    <location>
        <begin position="178"/>
        <end position="199"/>
    </location>
</feature>
<dbReference type="OrthoDB" id="3250831at2"/>
<evidence type="ECO:0000256" key="2">
    <source>
        <dbReference type="ARBA" id="ARBA00007362"/>
    </source>
</evidence>
<feature type="transmembrane region" description="Helical" evidence="8">
    <location>
        <begin position="102"/>
        <end position="120"/>
    </location>
</feature>
<feature type="transmembrane region" description="Helical" evidence="8">
    <location>
        <begin position="244"/>
        <end position="267"/>
    </location>
</feature>
<dbReference type="Pfam" id="PF00892">
    <property type="entry name" value="EamA"/>
    <property type="match status" value="1"/>
</dbReference>
<feature type="domain" description="EamA" evidence="9">
    <location>
        <begin position="3"/>
        <end position="140"/>
    </location>
</feature>
<reference evidence="10 11" key="1">
    <citation type="submission" date="2020-07" db="EMBL/GenBank/DDBJ databases">
        <title>Taxonomic revisions and descriptions of new bacterial species based on genomic comparisons in the high-G+C-content subgroup of the family Alcaligenaceae.</title>
        <authorList>
            <person name="Szabo A."/>
            <person name="Felfoldi T."/>
        </authorList>
    </citation>
    <scope>NUCLEOTIDE SEQUENCE [LARGE SCALE GENOMIC DNA]</scope>
    <source>
        <strain evidence="10 11">DSM 25264</strain>
    </source>
</reference>
<gene>
    <name evidence="10" type="primary">rarD</name>
    <name evidence="10" type="ORF">H0A68_15745</name>
</gene>
<evidence type="ECO:0000313" key="11">
    <source>
        <dbReference type="Proteomes" id="UP000580517"/>
    </source>
</evidence>
<comment type="caution">
    <text evidence="10">The sequence shown here is derived from an EMBL/GenBank/DDBJ whole genome shotgun (WGS) entry which is preliminary data.</text>
</comment>
<dbReference type="AlphaFoldDB" id="A0A853FEI7"/>
<evidence type="ECO:0000259" key="9">
    <source>
        <dbReference type="Pfam" id="PF00892"/>
    </source>
</evidence>
<keyword evidence="5 8" id="KW-0812">Transmembrane</keyword>
<keyword evidence="7 8" id="KW-0472">Membrane</keyword>
<evidence type="ECO:0000256" key="1">
    <source>
        <dbReference type="ARBA" id="ARBA00004651"/>
    </source>
</evidence>
<accession>A0A853FEI7</accession>
<dbReference type="InterPro" id="IPR037185">
    <property type="entry name" value="EmrE-like"/>
</dbReference>
<feature type="transmembrane region" description="Helical" evidence="8">
    <location>
        <begin position="7"/>
        <end position="27"/>
    </location>
</feature>
<comment type="similarity">
    <text evidence="2">Belongs to the EamA transporter family.</text>
</comment>
<feature type="transmembrane region" description="Helical" evidence="8">
    <location>
        <begin position="211"/>
        <end position="237"/>
    </location>
</feature>
<sequence>MRLGVGFSILSSCLFALLYFYTTLLAPMTGAQIFAWRILLALPALAIILARGRAWGQVREITGRLRRERLLWLWLPLSAGLIGVQFWLFVWAPVNQKALDVAMGYFLLPLSMALLGRIAYKERLSRTQHVAILVAALGVAHELLHTGAFSWATAIVVLGYPPYFALRRYLRAGSMGMLWFDMLLLAPVALLVLLAAGPAPGAAQRNGFGLLIAYPALILLVLLLGIISSVAVAAYISASRILPLGLFGLLGYVEPVLLFWVSVLFLGEPVSGQALLTYVPIWLAVMLIAGEAGVAWLAKKNRA</sequence>
<protein>
    <submittedName>
        <fullName evidence="10">EamA family transporter RarD</fullName>
    </submittedName>
</protein>
<proteinExistence type="inferred from homology"/>
<dbReference type="RefSeq" id="WP_129970278.1">
    <property type="nucleotide sequence ID" value="NZ_JACCEW010000005.1"/>
</dbReference>
<dbReference type="InterPro" id="IPR004626">
    <property type="entry name" value="RarD"/>
</dbReference>
<evidence type="ECO:0000256" key="6">
    <source>
        <dbReference type="ARBA" id="ARBA00022989"/>
    </source>
</evidence>
<keyword evidence="3" id="KW-0813">Transport</keyword>
<dbReference type="InterPro" id="IPR000620">
    <property type="entry name" value="EamA_dom"/>
</dbReference>
<feature type="transmembrane region" description="Helical" evidence="8">
    <location>
        <begin position="279"/>
        <end position="298"/>
    </location>
</feature>
<feature type="transmembrane region" description="Helical" evidence="8">
    <location>
        <begin position="149"/>
        <end position="166"/>
    </location>
</feature>
<evidence type="ECO:0000256" key="4">
    <source>
        <dbReference type="ARBA" id="ARBA00022475"/>
    </source>
</evidence>
<evidence type="ECO:0000313" key="10">
    <source>
        <dbReference type="EMBL" id="NYT38337.1"/>
    </source>
</evidence>
<dbReference type="GO" id="GO:0005886">
    <property type="term" value="C:plasma membrane"/>
    <property type="evidence" value="ECO:0007669"/>
    <property type="project" value="UniProtKB-SubCell"/>
</dbReference>
<dbReference type="NCBIfam" id="TIGR00688">
    <property type="entry name" value="rarD"/>
    <property type="match status" value="1"/>
</dbReference>
<evidence type="ECO:0000256" key="5">
    <source>
        <dbReference type="ARBA" id="ARBA00022692"/>
    </source>
</evidence>
<dbReference type="Proteomes" id="UP000580517">
    <property type="component" value="Unassembled WGS sequence"/>
</dbReference>
<dbReference type="SUPFAM" id="SSF103481">
    <property type="entry name" value="Multidrug resistance efflux transporter EmrE"/>
    <property type="match status" value="1"/>
</dbReference>
<feature type="transmembrane region" description="Helical" evidence="8">
    <location>
        <begin position="33"/>
        <end position="50"/>
    </location>
</feature>
<feature type="transmembrane region" description="Helical" evidence="8">
    <location>
        <begin position="71"/>
        <end position="90"/>
    </location>
</feature>
<keyword evidence="4" id="KW-1003">Cell membrane</keyword>
<evidence type="ECO:0000256" key="7">
    <source>
        <dbReference type="ARBA" id="ARBA00023136"/>
    </source>
</evidence>
<feature type="transmembrane region" description="Helical" evidence="8">
    <location>
        <begin position="127"/>
        <end position="143"/>
    </location>
</feature>
<organism evidence="10 11">
    <name type="scientific">Allopusillimonas soli</name>
    <dbReference type="NCBI Taxonomy" id="659016"/>
    <lineage>
        <taxon>Bacteria</taxon>
        <taxon>Pseudomonadati</taxon>
        <taxon>Pseudomonadota</taxon>
        <taxon>Betaproteobacteria</taxon>
        <taxon>Burkholderiales</taxon>
        <taxon>Alcaligenaceae</taxon>
        <taxon>Allopusillimonas</taxon>
    </lineage>
</organism>
<keyword evidence="11" id="KW-1185">Reference proteome</keyword>
<dbReference type="EMBL" id="JACCEW010000005">
    <property type="protein sequence ID" value="NYT38337.1"/>
    <property type="molecule type" value="Genomic_DNA"/>
</dbReference>
<comment type="subcellular location">
    <subcellularLocation>
        <location evidence="1">Cell membrane</location>
        <topology evidence="1">Multi-pass membrane protein</topology>
    </subcellularLocation>
</comment>
<evidence type="ECO:0000256" key="3">
    <source>
        <dbReference type="ARBA" id="ARBA00022448"/>
    </source>
</evidence>
<keyword evidence="6 8" id="KW-1133">Transmembrane helix</keyword>
<name>A0A853FEI7_9BURK</name>
<evidence type="ECO:0000256" key="8">
    <source>
        <dbReference type="SAM" id="Phobius"/>
    </source>
</evidence>